<name>A0A1H3Q1V9_9PROT</name>
<dbReference type="GO" id="GO:0004803">
    <property type="term" value="F:transposase activity"/>
    <property type="evidence" value="ECO:0007669"/>
    <property type="project" value="InterPro"/>
</dbReference>
<dbReference type="GO" id="GO:0003677">
    <property type="term" value="F:DNA binding"/>
    <property type="evidence" value="ECO:0007669"/>
    <property type="project" value="InterPro"/>
</dbReference>
<dbReference type="Proteomes" id="UP000198640">
    <property type="component" value="Unassembled WGS sequence"/>
</dbReference>
<gene>
    <name evidence="3" type="ORF">SAMN05421881_11243</name>
</gene>
<dbReference type="Pfam" id="PF13340">
    <property type="entry name" value="DUF4096"/>
    <property type="match status" value="1"/>
</dbReference>
<dbReference type="InterPro" id="IPR002559">
    <property type="entry name" value="Transposase_11"/>
</dbReference>
<reference evidence="3 4" key="1">
    <citation type="submission" date="2016-10" db="EMBL/GenBank/DDBJ databases">
        <authorList>
            <person name="de Groot N.N."/>
        </authorList>
    </citation>
    <scope>NUCLEOTIDE SEQUENCE [LARGE SCALE GENOMIC DNA]</scope>
    <source>
        <strain evidence="3 4">Nm1</strain>
    </source>
</reference>
<feature type="domain" description="Transposase IS4-like" evidence="1">
    <location>
        <begin position="64"/>
        <end position="218"/>
    </location>
</feature>
<keyword evidence="4" id="KW-1185">Reference proteome</keyword>
<evidence type="ECO:0000259" key="2">
    <source>
        <dbReference type="Pfam" id="PF13340"/>
    </source>
</evidence>
<dbReference type="InterPro" id="IPR025161">
    <property type="entry name" value="IS402-like_dom"/>
</dbReference>
<organism evidence="3 4">
    <name type="scientific">Nitrosomonas halophila</name>
    <dbReference type="NCBI Taxonomy" id="44576"/>
    <lineage>
        <taxon>Bacteria</taxon>
        <taxon>Pseudomonadati</taxon>
        <taxon>Pseudomonadota</taxon>
        <taxon>Betaproteobacteria</taxon>
        <taxon>Nitrosomonadales</taxon>
        <taxon>Nitrosomonadaceae</taxon>
        <taxon>Nitrosomonas</taxon>
    </lineage>
</organism>
<dbReference type="NCBIfam" id="NF033580">
    <property type="entry name" value="transpos_IS5_3"/>
    <property type="match status" value="1"/>
</dbReference>
<dbReference type="STRING" id="44576.SAMN05421881_11243"/>
<dbReference type="EMBL" id="FNOY01000124">
    <property type="protein sequence ID" value="SDZ07025.1"/>
    <property type="molecule type" value="Genomic_DNA"/>
</dbReference>
<dbReference type="GO" id="GO:0006313">
    <property type="term" value="P:DNA transposition"/>
    <property type="evidence" value="ECO:0007669"/>
    <property type="project" value="InterPro"/>
</dbReference>
<protein>
    <submittedName>
        <fullName evidence="3">Putative transposase</fullName>
    </submittedName>
</protein>
<dbReference type="AlphaFoldDB" id="A0A1H3Q1V9"/>
<sequence length="225" mass="26556">MRQVLNAILYILKTGCQWRQLPREFPAWYSVNYYFHRWSHDGTWERLHHLLRSRLREKCGRHKQPTAGCLDSQSVKCSAVPGQRGFDAGKKINGRKRHILVDTLGLLLTVVVTVASVQDRDGARLLFRHLPGGCKRLRKIWVDGGGYSGRLVDWVAERFKFCLEVVLRPRETRKFVLLPRRWVVERTFGWLNHSRRLSKSCERLTRTDETWVYIAMTRIMLRRLT</sequence>
<dbReference type="PANTHER" id="PTHR30007">
    <property type="entry name" value="PHP DOMAIN PROTEIN"/>
    <property type="match status" value="1"/>
</dbReference>
<evidence type="ECO:0000313" key="4">
    <source>
        <dbReference type="Proteomes" id="UP000198640"/>
    </source>
</evidence>
<proteinExistence type="predicted"/>
<evidence type="ECO:0000259" key="1">
    <source>
        <dbReference type="Pfam" id="PF01609"/>
    </source>
</evidence>
<accession>A0A1H3Q1V9</accession>
<dbReference type="PANTHER" id="PTHR30007:SF0">
    <property type="entry name" value="TRANSPOSASE"/>
    <property type="match status" value="1"/>
</dbReference>
<dbReference type="Pfam" id="PF01609">
    <property type="entry name" value="DDE_Tnp_1"/>
    <property type="match status" value="1"/>
</dbReference>
<evidence type="ECO:0000313" key="3">
    <source>
        <dbReference type="EMBL" id="SDZ07025.1"/>
    </source>
</evidence>
<feature type="domain" description="Insertion element IS402-like" evidence="2">
    <location>
        <begin position="1"/>
        <end position="48"/>
    </location>
</feature>